<reference evidence="3 4" key="1">
    <citation type="submission" date="2017-11" db="EMBL/GenBank/DDBJ databases">
        <title>Genomic Encyclopedia of Archaeal and Bacterial Type Strains, Phase II (KMG-II): From Individual Species to Whole Genera.</title>
        <authorList>
            <person name="Goeker M."/>
        </authorList>
    </citation>
    <scope>NUCLEOTIDE SEQUENCE [LARGE SCALE GENOMIC DNA]</scope>
    <source>
        <strain evidence="3 4">DSM 16400</strain>
    </source>
</reference>
<accession>A0A2M9D251</accession>
<gene>
    <name evidence="3" type="ORF">CLV85_2588</name>
</gene>
<feature type="region of interest" description="Disordered" evidence="2">
    <location>
        <begin position="181"/>
        <end position="205"/>
    </location>
</feature>
<evidence type="ECO:0000256" key="1">
    <source>
        <dbReference type="SAM" id="Coils"/>
    </source>
</evidence>
<dbReference type="SUPFAM" id="SSF58113">
    <property type="entry name" value="Apolipoprotein A-I"/>
    <property type="match status" value="1"/>
</dbReference>
<feature type="coiled-coil region" evidence="1">
    <location>
        <begin position="117"/>
        <end position="177"/>
    </location>
</feature>
<dbReference type="EMBL" id="PGFH01000003">
    <property type="protein sequence ID" value="PJJ78133.1"/>
    <property type="molecule type" value="Genomic_DNA"/>
</dbReference>
<feature type="compositionally biased region" description="Acidic residues" evidence="2">
    <location>
        <begin position="193"/>
        <end position="205"/>
    </location>
</feature>
<evidence type="ECO:0000256" key="2">
    <source>
        <dbReference type="SAM" id="MobiDB-lite"/>
    </source>
</evidence>
<dbReference type="OrthoDB" id="5125216at2"/>
<dbReference type="Proteomes" id="UP000231742">
    <property type="component" value="Unassembled WGS sequence"/>
</dbReference>
<keyword evidence="4" id="KW-1185">Reference proteome</keyword>
<dbReference type="Gene3D" id="1.20.120.20">
    <property type="entry name" value="Apolipoprotein"/>
    <property type="match status" value="1"/>
</dbReference>
<organism evidence="3 4">
    <name type="scientific">Salinibacterium amurskyense</name>
    <dbReference type="NCBI Taxonomy" id="205941"/>
    <lineage>
        <taxon>Bacteria</taxon>
        <taxon>Bacillati</taxon>
        <taxon>Actinomycetota</taxon>
        <taxon>Actinomycetes</taxon>
        <taxon>Micrococcales</taxon>
        <taxon>Microbacteriaceae</taxon>
        <taxon>Salinibacterium</taxon>
    </lineage>
</organism>
<evidence type="ECO:0008006" key="5">
    <source>
        <dbReference type="Google" id="ProtNLM"/>
    </source>
</evidence>
<dbReference type="RefSeq" id="WP_100390036.1">
    <property type="nucleotide sequence ID" value="NZ_BMZU01000001.1"/>
</dbReference>
<evidence type="ECO:0000313" key="3">
    <source>
        <dbReference type="EMBL" id="PJJ78133.1"/>
    </source>
</evidence>
<name>A0A2M9D251_9MICO</name>
<comment type="caution">
    <text evidence="3">The sequence shown here is derived from an EMBL/GenBank/DDBJ whole genome shotgun (WGS) entry which is preliminary data.</text>
</comment>
<evidence type="ECO:0000313" key="4">
    <source>
        <dbReference type="Proteomes" id="UP000231742"/>
    </source>
</evidence>
<sequence>MNVRLLILGFGIAVGYVVGARAGRERYDQMKGKATEVWESPRVTKARTSVEDYARTQGPILLDKAEAVAKATPGFVSEKAKDVAENTREFAETARTTATKLAENAKESAKDFAGTAKETAKDLADNAKESAKEIADRASATARGAVGRVTDTAEDVRENANKELAELRERGENAIDRAFTTAGKARDEALAPLDDEDDDDELPAK</sequence>
<proteinExistence type="predicted"/>
<protein>
    <recommendedName>
        <fullName evidence="5">Protoporphyrinogen oxidase</fullName>
    </recommendedName>
</protein>
<keyword evidence="1" id="KW-0175">Coiled coil</keyword>
<dbReference type="AlphaFoldDB" id="A0A2M9D251"/>